<feature type="chain" id="PRO_5037828407" description="HAF repeat-containing protein" evidence="1">
    <location>
        <begin position="24"/>
        <end position="352"/>
    </location>
</feature>
<evidence type="ECO:0000313" key="3">
    <source>
        <dbReference type="Proteomes" id="UP000678374"/>
    </source>
</evidence>
<protein>
    <recommendedName>
        <fullName evidence="4">HAF repeat-containing protein</fullName>
    </recommendedName>
</protein>
<evidence type="ECO:0000256" key="1">
    <source>
        <dbReference type="SAM" id="SignalP"/>
    </source>
</evidence>
<organism evidence="2 3">
    <name type="scientific">Ideonella aquatica</name>
    <dbReference type="NCBI Taxonomy" id="2824119"/>
    <lineage>
        <taxon>Bacteria</taxon>
        <taxon>Pseudomonadati</taxon>
        <taxon>Pseudomonadota</taxon>
        <taxon>Betaproteobacteria</taxon>
        <taxon>Burkholderiales</taxon>
        <taxon>Sphaerotilaceae</taxon>
        <taxon>Ideonella</taxon>
    </lineage>
</organism>
<dbReference type="EMBL" id="JAGQDE010000004">
    <property type="protein sequence ID" value="MBQ0958763.1"/>
    <property type="molecule type" value="Genomic_DNA"/>
</dbReference>
<dbReference type="RefSeq" id="WP_210801272.1">
    <property type="nucleotide sequence ID" value="NZ_JAGQDE010000004.1"/>
</dbReference>
<keyword evidence="3" id="KW-1185">Reference proteome</keyword>
<evidence type="ECO:0000313" key="2">
    <source>
        <dbReference type="EMBL" id="MBQ0958763.1"/>
    </source>
</evidence>
<name>A0A940YMQ6_9BURK</name>
<sequence length="352" mass="36297">MTKTLCAGLLPLTLLLSSYSACAAGPYYAQALQVRHDARGFTPWALNANGQIAGAAWGALRQRAMVSGANGQDMLAVRTPLDGDHDAWATGITDSGRAVGWLRSLWSGDQGFYTDPKGRKWTPVLAPTWATRAVFAGVNGNGLATGYASLKASGQAHAILGPLEQVAPIDLGTLGGSSSWGYAVDSSGRVVGESDTGNSNSPRQAFITGPGGAAMQALESTPSYRSAARAISDTGWVAGWRQADAAAVSMAFVQHPSIGLRVLSLPNGGTGEALGVDAQGHVVGWTRNAQGDWTAFVTEAEGGTVVDLNAVTVGLPRRSRLGWGFAINARGQIAAADTDGKAYLLCPTPGCL</sequence>
<reference evidence="2" key="1">
    <citation type="submission" date="2021-04" db="EMBL/GenBank/DDBJ databases">
        <title>The genome sequence of Ideonella sp. 4Y11.</title>
        <authorList>
            <person name="Liu Y."/>
        </authorList>
    </citation>
    <scope>NUCLEOTIDE SEQUENCE</scope>
    <source>
        <strain evidence="2">4Y11</strain>
    </source>
</reference>
<accession>A0A940YMQ6</accession>
<dbReference type="AlphaFoldDB" id="A0A940YMQ6"/>
<dbReference type="Proteomes" id="UP000678374">
    <property type="component" value="Unassembled WGS sequence"/>
</dbReference>
<comment type="caution">
    <text evidence="2">The sequence shown here is derived from an EMBL/GenBank/DDBJ whole genome shotgun (WGS) entry which is preliminary data.</text>
</comment>
<evidence type="ECO:0008006" key="4">
    <source>
        <dbReference type="Google" id="ProtNLM"/>
    </source>
</evidence>
<proteinExistence type="predicted"/>
<keyword evidence="1" id="KW-0732">Signal</keyword>
<feature type="signal peptide" evidence="1">
    <location>
        <begin position="1"/>
        <end position="23"/>
    </location>
</feature>
<gene>
    <name evidence="2" type="ORF">KAK06_07300</name>
</gene>